<dbReference type="PANTHER" id="PTHR45266">
    <property type="entry name" value="OXALOACETATE DECARBOXYLASE ALPHA CHAIN"/>
    <property type="match status" value="1"/>
</dbReference>
<sequence length="169" mass="18302">MRYFAKLQGQKEAVPVDIEHLGGTQYRLTLHEKTYTVDALTLDHGAVSLLVDGTSYPVEFEESGDEVGVLVRGQVTRVDVADERRLRLRAASAGFSAEGKQVISAPMPGKVVKVLVKQGDEVKEGQGLIVVEAMKMENELKSPKAGKVVELLAKEGTTVENNAKLAVVE</sequence>
<dbReference type="InterPro" id="IPR011053">
    <property type="entry name" value="Single_hybrid_motif"/>
</dbReference>
<dbReference type="RefSeq" id="WP_044199387.1">
    <property type="nucleotide sequence ID" value="NZ_JMCB01000031.1"/>
</dbReference>
<protein>
    <submittedName>
        <fullName evidence="3">Biotin/lipoic acid binding domain protein</fullName>
    </submittedName>
</protein>
<dbReference type="FunFam" id="2.40.50.100:FF:000003">
    <property type="entry name" value="Acetyl-CoA carboxylase biotin carboxyl carrier protein"/>
    <property type="match status" value="1"/>
</dbReference>
<dbReference type="STRING" id="394096.DB31_6036"/>
<dbReference type="PROSITE" id="PS00188">
    <property type="entry name" value="BIOTIN"/>
    <property type="match status" value="1"/>
</dbReference>
<keyword evidence="1" id="KW-0092">Biotin</keyword>
<accession>A0A085VXK2</accession>
<dbReference type="EMBL" id="JMCB01000031">
    <property type="protein sequence ID" value="KFE60165.1"/>
    <property type="molecule type" value="Genomic_DNA"/>
</dbReference>
<proteinExistence type="predicted"/>
<dbReference type="Gene3D" id="2.40.50.100">
    <property type="match status" value="1"/>
</dbReference>
<dbReference type="OrthoDB" id="9812676at2"/>
<evidence type="ECO:0000313" key="3">
    <source>
        <dbReference type="EMBL" id="KFE60165.1"/>
    </source>
</evidence>
<dbReference type="Proteomes" id="UP000028725">
    <property type="component" value="Unassembled WGS sequence"/>
</dbReference>
<evidence type="ECO:0000259" key="2">
    <source>
        <dbReference type="PROSITE" id="PS50968"/>
    </source>
</evidence>
<name>A0A085VXK2_9BACT</name>
<dbReference type="CDD" id="cd06850">
    <property type="entry name" value="biotinyl_domain"/>
    <property type="match status" value="1"/>
</dbReference>
<dbReference type="SUPFAM" id="SSF51230">
    <property type="entry name" value="Single hybrid motif"/>
    <property type="match status" value="1"/>
</dbReference>
<keyword evidence="4" id="KW-1185">Reference proteome</keyword>
<feature type="domain" description="Lipoyl-binding" evidence="2">
    <location>
        <begin position="90"/>
        <end position="169"/>
    </location>
</feature>
<reference evidence="3 4" key="1">
    <citation type="submission" date="2014-04" db="EMBL/GenBank/DDBJ databases">
        <title>Genome assembly of Hyalangium minutum DSM 14724.</title>
        <authorList>
            <person name="Sharma G."/>
            <person name="Subramanian S."/>
        </authorList>
    </citation>
    <scope>NUCLEOTIDE SEQUENCE [LARGE SCALE GENOMIC DNA]</scope>
    <source>
        <strain evidence="3 4">DSM 14724</strain>
    </source>
</reference>
<gene>
    <name evidence="3" type="ORF">DB31_6036</name>
</gene>
<dbReference type="PROSITE" id="PS50968">
    <property type="entry name" value="BIOTINYL_LIPOYL"/>
    <property type="match status" value="1"/>
</dbReference>
<dbReference type="InterPro" id="IPR000089">
    <property type="entry name" value="Biotin_lipoyl"/>
</dbReference>
<dbReference type="PANTHER" id="PTHR45266:SF3">
    <property type="entry name" value="OXALOACETATE DECARBOXYLASE ALPHA CHAIN"/>
    <property type="match status" value="1"/>
</dbReference>
<evidence type="ECO:0000313" key="4">
    <source>
        <dbReference type="Proteomes" id="UP000028725"/>
    </source>
</evidence>
<dbReference type="InterPro" id="IPR001882">
    <property type="entry name" value="Biotin_BS"/>
</dbReference>
<dbReference type="AlphaFoldDB" id="A0A085VXK2"/>
<dbReference type="Pfam" id="PF00364">
    <property type="entry name" value="Biotin_lipoyl"/>
    <property type="match status" value="1"/>
</dbReference>
<evidence type="ECO:0000256" key="1">
    <source>
        <dbReference type="ARBA" id="ARBA00023267"/>
    </source>
</evidence>
<organism evidence="3 4">
    <name type="scientific">Hyalangium minutum</name>
    <dbReference type="NCBI Taxonomy" id="394096"/>
    <lineage>
        <taxon>Bacteria</taxon>
        <taxon>Pseudomonadati</taxon>
        <taxon>Myxococcota</taxon>
        <taxon>Myxococcia</taxon>
        <taxon>Myxococcales</taxon>
        <taxon>Cystobacterineae</taxon>
        <taxon>Archangiaceae</taxon>
        <taxon>Hyalangium</taxon>
    </lineage>
</organism>
<dbReference type="InterPro" id="IPR050709">
    <property type="entry name" value="Biotin_Carboxyl_Carrier/Decarb"/>
</dbReference>
<comment type="caution">
    <text evidence="3">The sequence shown here is derived from an EMBL/GenBank/DDBJ whole genome shotgun (WGS) entry which is preliminary data.</text>
</comment>